<dbReference type="Proteomes" id="UP001318040">
    <property type="component" value="Chromosome 55"/>
</dbReference>
<dbReference type="FunFam" id="3.30.420.40:FF:000102">
    <property type="entry name" value="Putative glycerol kinase 5"/>
    <property type="match status" value="1"/>
</dbReference>
<feature type="compositionally biased region" description="Basic and acidic residues" evidence="14">
    <location>
        <begin position="26"/>
        <end position="38"/>
    </location>
</feature>
<keyword evidence="5" id="KW-0963">Cytoplasm</keyword>
<evidence type="ECO:0000259" key="16">
    <source>
        <dbReference type="Pfam" id="PF02782"/>
    </source>
</evidence>
<evidence type="ECO:0000256" key="2">
    <source>
        <dbReference type="ARBA" id="ARBA00005190"/>
    </source>
</evidence>
<dbReference type="PANTHER" id="PTHR10196:SF68">
    <property type="entry name" value="GLYCEROL KINASE 5-RELATED"/>
    <property type="match status" value="1"/>
</dbReference>
<dbReference type="InterPro" id="IPR037444">
    <property type="entry name" value="GK5"/>
</dbReference>
<feature type="compositionally biased region" description="Basic and acidic residues" evidence="14">
    <location>
        <begin position="64"/>
        <end position="79"/>
    </location>
</feature>
<evidence type="ECO:0000256" key="4">
    <source>
        <dbReference type="ARBA" id="ARBA00012099"/>
    </source>
</evidence>
<evidence type="ECO:0000259" key="15">
    <source>
        <dbReference type="Pfam" id="PF00370"/>
    </source>
</evidence>
<dbReference type="Pfam" id="PF02782">
    <property type="entry name" value="FGGY_C"/>
    <property type="match status" value="1"/>
</dbReference>
<comment type="subcellular location">
    <subcellularLocation>
        <location evidence="1">Cytoplasm</location>
    </subcellularLocation>
</comment>
<dbReference type="GO" id="GO:0006071">
    <property type="term" value="P:glycerol metabolic process"/>
    <property type="evidence" value="ECO:0007669"/>
    <property type="project" value="UniProtKB-KW"/>
</dbReference>
<accession>A0AAJ7U7G6</accession>
<comment type="similarity">
    <text evidence="3">Belongs to the FGGY kinase family.</text>
</comment>
<protein>
    <recommendedName>
        <fullName evidence="13">Glycerol kinase 5</fullName>
        <ecNumber evidence="4">2.7.1.30</ecNumber>
    </recommendedName>
    <alternativeName>
        <fullName evidence="11">ATP:glycerol 3-phosphotransferase 5</fullName>
    </alternativeName>
</protein>
<reference evidence="18" key="1">
    <citation type="submission" date="2025-08" db="UniProtKB">
        <authorList>
            <consortium name="RefSeq"/>
        </authorList>
    </citation>
    <scope>IDENTIFICATION</scope>
    <source>
        <tissue evidence="18">Sperm</tissue>
    </source>
</reference>
<keyword evidence="9" id="KW-0319">Glycerol metabolism</keyword>
<evidence type="ECO:0000256" key="14">
    <source>
        <dbReference type="SAM" id="MobiDB-lite"/>
    </source>
</evidence>
<evidence type="ECO:0000256" key="11">
    <source>
        <dbReference type="ARBA" id="ARBA00033026"/>
    </source>
</evidence>
<evidence type="ECO:0000256" key="7">
    <source>
        <dbReference type="ARBA" id="ARBA00022741"/>
    </source>
</evidence>
<keyword evidence="10" id="KW-0067">ATP-binding</keyword>
<organism evidence="17 18">
    <name type="scientific">Petromyzon marinus</name>
    <name type="common">Sea lamprey</name>
    <dbReference type="NCBI Taxonomy" id="7757"/>
    <lineage>
        <taxon>Eukaryota</taxon>
        <taxon>Metazoa</taxon>
        <taxon>Chordata</taxon>
        <taxon>Craniata</taxon>
        <taxon>Vertebrata</taxon>
        <taxon>Cyclostomata</taxon>
        <taxon>Hyperoartia</taxon>
        <taxon>Petromyzontiformes</taxon>
        <taxon>Petromyzontidae</taxon>
        <taxon>Petromyzon</taxon>
    </lineage>
</organism>
<dbReference type="PANTHER" id="PTHR10196">
    <property type="entry name" value="SUGAR KINASE"/>
    <property type="match status" value="1"/>
</dbReference>
<dbReference type="Gene3D" id="3.30.420.40">
    <property type="match status" value="2"/>
</dbReference>
<feature type="region of interest" description="Disordered" evidence="14">
    <location>
        <begin position="1"/>
        <end position="79"/>
    </location>
</feature>
<dbReference type="EC" id="2.7.1.30" evidence="4"/>
<sequence length="591" mass="65310">MKSSHVQRRTRGTNRVTDGTPRVRRRLGERAQDEHREVTAPAAVAPVKGDRPLARRRRCLGMDAPDRRKPQGNGRDDGAERFILGADVGTTTLRCHVYDASARIRGSASSEIKLLYPSPDAVELDPDALFRQFVDVTRRAMADAGVEAAQVLGLGISTQRGTFTTWHRQTGKPFHNFISWQDLRASELVESWNRSFTLQSMHGLFKLLHSVTRHKRLKAASVINFSTQHVTMRLMWVLKNIPAVQEASREGNCCLGTIDTWLLYRLTGGRVYATDYSNASCTGIFDPYQMAWSTFLMGLMSLPGNIFPPVEDTSKLYGHTEEALFGAPIAVTALVADQQAAMFGECCFEPGDVKLTMGTGTFVNINTGERPHASVAGLYPVVGWKIREELVFLAEGNAADTGTSLKWAQELGLFRDVSEIAVLAQSVPDSGGVYFVPAFSGLQAPLNDPNACTALVGLKPSTSRAHIVRAVVEALVFRNKQLHNTMLQETRLPMKQIRADGGVCNNDFVLQLSADLLGCSIDRPQHTDMSSLGAAFLAGLAVGFWNDRSELTALRWTEKLFEPRTPKPQLLSDMKSWERALKLTRGWYSKS</sequence>
<evidence type="ECO:0000256" key="8">
    <source>
        <dbReference type="ARBA" id="ARBA00022777"/>
    </source>
</evidence>
<dbReference type="GO" id="GO:0046167">
    <property type="term" value="P:glycerol-3-phosphate biosynthetic process"/>
    <property type="evidence" value="ECO:0007669"/>
    <property type="project" value="TreeGrafter"/>
</dbReference>
<dbReference type="SUPFAM" id="SSF53067">
    <property type="entry name" value="Actin-like ATPase domain"/>
    <property type="match status" value="2"/>
</dbReference>
<dbReference type="InterPro" id="IPR018485">
    <property type="entry name" value="FGGY_C"/>
</dbReference>
<dbReference type="FunFam" id="3.30.420.40:FF:000104">
    <property type="entry name" value="putative glycerol kinase 5"/>
    <property type="match status" value="1"/>
</dbReference>
<evidence type="ECO:0000256" key="10">
    <source>
        <dbReference type="ARBA" id="ARBA00022840"/>
    </source>
</evidence>
<dbReference type="GO" id="GO:0005739">
    <property type="term" value="C:mitochondrion"/>
    <property type="evidence" value="ECO:0007669"/>
    <property type="project" value="TreeGrafter"/>
</dbReference>
<feature type="domain" description="Carbohydrate kinase FGGY C-terminal" evidence="16">
    <location>
        <begin position="354"/>
        <end position="541"/>
    </location>
</feature>
<evidence type="ECO:0000256" key="6">
    <source>
        <dbReference type="ARBA" id="ARBA00022679"/>
    </source>
</evidence>
<keyword evidence="17" id="KW-1185">Reference proteome</keyword>
<evidence type="ECO:0000256" key="1">
    <source>
        <dbReference type="ARBA" id="ARBA00004496"/>
    </source>
</evidence>
<feature type="compositionally biased region" description="Basic residues" evidence="14">
    <location>
        <begin position="1"/>
        <end position="12"/>
    </location>
</feature>
<dbReference type="InterPro" id="IPR018484">
    <property type="entry name" value="FGGY_N"/>
</dbReference>
<dbReference type="GO" id="GO:0005524">
    <property type="term" value="F:ATP binding"/>
    <property type="evidence" value="ECO:0007669"/>
    <property type="project" value="UniProtKB-KW"/>
</dbReference>
<name>A0AAJ7U7G6_PETMA</name>
<dbReference type="RefSeq" id="XP_032831087.1">
    <property type="nucleotide sequence ID" value="XM_032975196.1"/>
</dbReference>
<keyword evidence="8 18" id="KW-0418">Kinase</keyword>
<dbReference type="GO" id="GO:0006641">
    <property type="term" value="P:triglyceride metabolic process"/>
    <property type="evidence" value="ECO:0007669"/>
    <property type="project" value="TreeGrafter"/>
</dbReference>
<dbReference type="InterPro" id="IPR043129">
    <property type="entry name" value="ATPase_NBD"/>
</dbReference>
<dbReference type="Pfam" id="PF00370">
    <property type="entry name" value="FGGY_N"/>
    <property type="match status" value="1"/>
</dbReference>
<gene>
    <name evidence="18" type="primary">GK5</name>
</gene>
<dbReference type="KEGG" id="pmrn:116954569"/>
<comment type="function">
    <text evidence="12">Skin-specific kinase that plays a key role in glycerol metabolism, catalyzing its phosphorylation to produce sn-glycerol 3-phosphate. Involved in skin-specific regulation of sterol regulatory element-binding protein (SREBP) processing and lipid biosynthesis.</text>
</comment>
<evidence type="ECO:0000313" key="18">
    <source>
        <dbReference type="RefSeq" id="XP_032831087.1"/>
    </source>
</evidence>
<evidence type="ECO:0000256" key="3">
    <source>
        <dbReference type="ARBA" id="ARBA00009156"/>
    </source>
</evidence>
<evidence type="ECO:0000256" key="9">
    <source>
        <dbReference type="ARBA" id="ARBA00022798"/>
    </source>
</evidence>
<keyword evidence="6" id="KW-0808">Transferase</keyword>
<dbReference type="InterPro" id="IPR000577">
    <property type="entry name" value="Carb_kinase_FGGY"/>
</dbReference>
<evidence type="ECO:0000256" key="13">
    <source>
        <dbReference type="ARBA" id="ARBA00047192"/>
    </source>
</evidence>
<feature type="domain" description="Carbohydrate kinase FGGY N-terminal" evidence="15">
    <location>
        <begin position="83"/>
        <end position="344"/>
    </location>
</feature>
<dbReference type="AlphaFoldDB" id="A0AAJ7U7G6"/>
<comment type="pathway">
    <text evidence="2">Polyol metabolism; glycerol degradation via glycerol kinase pathway; sn-glycerol 3-phosphate from glycerol: step 1/1.</text>
</comment>
<keyword evidence="7" id="KW-0547">Nucleotide-binding</keyword>
<dbReference type="CTD" id="256356"/>
<evidence type="ECO:0000313" key="17">
    <source>
        <dbReference type="Proteomes" id="UP001318040"/>
    </source>
</evidence>
<evidence type="ECO:0000256" key="5">
    <source>
        <dbReference type="ARBA" id="ARBA00022490"/>
    </source>
</evidence>
<proteinExistence type="inferred from homology"/>
<evidence type="ECO:0000256" key="12">
    <source>
        <dbReference type="ARBA" id="ARBA00045165"/>
    </source>
</evidence>
<dbReference type="GO" id="GO:0004370">
    <property type="term" value="F:glycerol kinase activity"/>
    <property type="evidence" value="ECO:0007669"/>
    <property type="project" value="UniProtKB-EC"/>
</dbReference>
<dbReference type="CDD" id="cd07793">
    <property type="entry name" value="ASKHA_NBD_FGGY_GK5-like"/>
    <property type="match status" value="1"/>
</dbReference>
<dbReference type="PIRSF" id="PIRSF000538">
    <property type="entry name" value="GlpK"/>
    <property type="match status" value="1"/>
</dbReference>